<proteinExistence type="predicted"/>
<comment type="caution">
    <text evidence="1">The sequence shown here is derived from an EMBL/GenBank/DDBJ whole genome shotgun (WGS) entry which is preliminary data.</text>
</comment>
<keyword evidence="2" id="KW-1185">Reference proteome</keyword>
<sequence>MAQFGVSWSLCCRLGRCAARGLGIWWQAGLPRELAGGCSTHHTWSGRFGHGSGVTSRGIHVAWHTTARCVQPLRQWAPIRACSNERSSDVFRRHLWPSPVASLRATFSFNYLQSHRPRAMRLALPGPKPGVRPSMRGPGTPTRRIPSTPPWLKNKEGSPSAGLAGFRSCPDHASVLIGQFSCAAVAQSASSWGQARLGAVKNAPCRTTAAKLGRRMPDRLLEAA</sequence>
<accession>A0ACB7PBX4</accession>
<gene>
    <name evidence="1" type="ORF">F5144DRAFT_257113</name>
</gene>
<evidence type="ECO:0000313" key="2">
    <source>
        <dbReference type="Proteomes" id="UP000724584"/>
    </source>
</evidence>
<dbReference type="Proteomes" id="UP000724584">
    <property type="component" value="Unassembled WGS sequence"/>
</dbReference>
<protein>
    <submittedName>
        <fullName evidence="1">Uncharacterized protein</fullName>
    </submittedName>
</protein>
<evidence type="ECO:0000313" key="1">
    <source>
        <dbReference type="EMBL" id="KAH6632636.1"/>
    </source>
</evidence>
<name>A0ACB7PBX4_9PEZI</name>
<organism evidence="1 2">
    <name type="scientific">Chaetomium tenue</name>
    <dbReference type="NCBI Taxonomy" id="1854479"/>
    <lineage>
        <taxon>Eukaryota</taxon>
        <taxon>Fungi</taxon>
        <taxon>Dikarya</taxon>
        <taxon>Ascomycota</taxon>
        <taxon>Pezizomycotina</taxon>
        <taxon>Sordariomycetes</taxon>
        <taxon>Sordariomycetidae</taxon>
        <taxon>Sordariales</taxon>
        <taxon>Chaetomiaceae</taxon>
        <taxon>Chaetomium</taxon>
    </lineage>
</organism>
<reference evidence="1 2" key="1">
    <citation type="journal article" date="2021" name="Nat. Commun.">
        <title>Genetic determinants of endophytism in the Arabidopsis root mycobiome.</title>
        <authorList>
            <person name="Mesny F."/>
            <person name="Miyauchi S."/>
            <person name="Thiergart T."/>
            <person name="Pickel B."/>
            <person name="Atanasova L."/>
            <person name="Karlsson M."/>
            <person name="Huettel B."/>
            <person name="Barry K.W."/>
            <person name="Haridas S."/>
            <person name="Chen C."/>
            <person name="Bauer D."/>
            <person name="Andreopoulos W."/>
            <person name="Pangilinan J."/>
            <person name="LaButti K."/>
            <person name="Riley R."/>
            <person name="Lipzen A."/>
            <person name="Clum A."/>
            <person name="Drula E."/>
            <person name="Henrissat B."/>
            <person name="Kohler A."/>
            <person name="Grigoriev I.V."/>
            <person name="Martin F.M."/>
            <person name="Hacquard S."/>
        </authorList>
    </citation>
    <scope>NUCLEOTIDE SEQUENCE [LARGE SCALE GENOMIC DNA]</scope>
    <source>
        <strain evidence="1 2">MPI-SDFR-AT-0079</strain>
    </source>
</reference>
<dbReference type="EMBL" id="JAGIZQ010000004">
    <property type="protein sequence ID" value="KAH6632636.1"/>
    <property type="molecule type" value="Genomic_DNA"/>
</dbReference>